<evidence type="ECO:0000313" key="4">
    <source>
        <dbReference type="EMBL" id="KFI45426.1"/>
    </source>
</evidence>
<dbReference type="eggNOG" id="COG0438">
    <property type="taxonomic scope" value="Bacteria"/>
</dbReference>
<sequence>MRLVGIGTPRYSAKVHDIPLVSWLAAKQQMQFAAPNDALFCRAFMGADVVHVYMPFRFGRRALSVAKSMGLPVTAGFHLQPENITYSSGPLRYVPGLPTALYHLFDHWLYRDVGHIHAPSRMIATQLRVISNGYSDRFHPNPDMPKGSDVSHESDESFPSAPSNDSNLMHAKTPNLQTRRTFRLNRPFRIVASGRLSREKDYETLIRAVAQSRYVSRIDLTICGTGPLKRYLNRLSGRLLPDSSLVHIGFHSNDEMPNLLRQADLLVHPSIVDIESLSVLEAITSGLVPVLARSSLSAADQFALVGQSLFPAHDATALAARIDWWIEHPAESRRWSSKYAEEARENYSIAACVSRFVAMEREAIRDAAG</sequence>
<proteinExistence type="predicted"/>
<evidence type="ECO:0000256" key="1">
    <source>
        <dbReference type="ARBA" id="ARBA00022679"/>
    </source>
</evidence>
<dbReference type="PANTHER" id="PTHR45947:SF3">
    <property type="entry name" value="SULFOQUINOVOSYL TRANSFERASE SQD2"/>
    <property type="match status" value="1"/>
</dbReference>
<feature type="domain" description="Glycosyl transferase family 1" evidence="3">
    <location>
        <begin position="186"/>
        <end position="337"/>
    </location>
</feature>
<gene>
    <name evidence="4" type="ORF">BBOH_1165</name>
</gene>
<dbReference type="AlphaFoldDB" id="A0A086ZFX6"/>
<keyword evidence="5" id="KW-1185">Reference proteome</keyword>
<dbReference type="InterPro" id="IPR001296">
    <property type="entry name" value="Glyco_trans_1"/>
</dbReference>
<dbReference type="EMBL" id="JGYP01000002">
    <property type="protein sequence ID" value="KFI45426.1"/>
    <property type="molecule type" value="Genomic_DNA"/>
</dbReference>
<evidence type="ECO:0000259" key="3">
    <source>
        <dbReference type="Pfam" id="PF00534"/>
    </source>
</evidence>
<accession>A0A086ZFX6</accession>
<name>A0A086ZFX6_9BIFI</name>
<dbReference type="STRING" id="1437606.BBOH_1165"/>
<dbReference type="SUPFAM" id="SSF53756">
    <property type="entry name" value="UDP-Glycosyltransferase/glycogen phosphorylase"/>
    <property type="match status" value="1"/>
</dbReference>
<dbReference type="Gene3D" id="3.40.50.2000">
    <property type="entry name" value="Glycogen Phosphorylase B"/>
    <property type="match status" value="1"/>
</dbReference>
<dbReference type="Pfam" id="PF00534">
    <property type="entry name" value="Glycos_transf_1"/>
    <property type="match status" value="1"/>
</dbReference>
<evidence type="ECO:0000313" key="5">
    <source>
        <dbReference type="Proteomes" id="UP000029096"/>
    </source>
</evidence>
<dbReference type="Proteomes" id="UP000029096">
    <property type="component" value="Unassembled WGS sequence"/>
</dbReference>
<reference evidence="4 5" key="1">
    <citation type="submission" date="2014-03" db="EMBL/GenBank/DDBJ databases">
        <title>Genomics of Bifidobacteria.</title>
        <authorList>
            <person name="Ventura M."/>
            <person name="Milani C."/>
            <person name="Lugli G.A."/>
        </authorList>
    </citation>
    <scope>NUCLEOTIDE SEQUENCE [LARGE SCALE GENOMIC DNA]</scope>
    <source>
        <strain evidence="4 5">DSM 22767</strain>
    </source>
</reference>
<dbReference type="PANTHER" id="PTHR45947">
    <property type="entry name" value="SULFOQUINOVOSYL TRANSFERASE SQD2"/>
    <property type="match status" value="1"/>
</dbReference>
<feature type="region of interest" description="Disordered" evidence="2">
    <location>
        <begin position="138"/>
        <end position="170"/>
    </location>
</feature>
<evidence type="ECO:0000256" key="2">
    <source>
        <dbReference type="SAM" id="MobiDB-lite"/>
    </source>
</evidence>
<comment type="caution">
    <text evidence="4">The sequence shown here is derived from an EMBL/GenBank/DDBJ whole genome shotgun (WGS) entry which is preliminary data.</text>
</comment>
<dbReference type="InterPro" id="IPR050194">
    <property type="entry name" value="Glycosyltransferase_grp1"/>
</dbReference>
<organism evidence="4 5">
    <name type="scientific">Bifidobacterium bohemicum DSM 22767</name>
    <dbReference type="NCBI Taxonomy" id="1437606"/>
    <lineage>
        <taxon>Bacteria</taxon>
        <taxon>Bacillati</taxon>
        <taxon>Actinomycetota</taxon>
        <taxon>Actinomycetes</taxon>
        <taxon>Bifidobacteriales</taxon>
        <taxon>Bifidobacteriaceae</taxon>
        <taxon>Bifidobacterium</taxon>
    </lineage>
</organism>
<keyword evidence="1 4" id="KW-0808">Transferase</keyword>
<protein>
    <submittedName>
        <fullName evidence="4">Glycosyl transferase, group 1</fullName>
    </submittedName>
</protein>
<dbReference type="GO" id="GO:0016757">
    <property type="term" value="F:glycosyltransferase activity"/>
    <property type="evidence" value="ECO:0007669"/>
    <property type="project" value="InterPro"/>
</dbReference>